<dbReference type="InterPro" id="IPR027256">
    <property type="entry name" value="P-typ_ATPase_IB"/>
</dbReference>
<dbReference type="Pfam" id="PF00403">
    <property type="entry name" value="HMA"/>
    <property type="match status" value="2"/>
</dbReference>
<feature type="domain" description="HMA" evidence="18">
    <location>
        <begin position="74"/>
        <end position="139"/>
    </location>
</feature>
<feature type="transmembrane region" description="Helical" evidence="17">
    <location>
        <begin position="817"/>
        <end position="835"/>
    </location>
</feature>
<keyword evidence="9 17" id="KW-0547">Nucleotide-binding</keyword>
<dbReference type="InterPro" id="IPR023299">
    <property type="entry name" value="ATPase_P-typ_cyto_dom_N"/>
</dbReference>
<feature type="transmembrane region" description="Helical" evidence="17">
    <location>
        <begin position="233"/>
        <end position="261"/>
    </location>
</feature>
<dbReference type="PRINTS" id="PR00119">
    <property type="entry name" value="CATATPASE"/>
</dbReference>
<dbReference type="PANTHER" id="PTHR48085">
    <property type="entry name" value="CADMIUM/ZINC-TRANSPORTING ATPASE HMA2-RELATED"/>
    <property type="match status" value="1"/>
</dbReference>
<dbReference type="InterPro" id="IPR017969">
    <property type="entry name" value="Heavy-metal-associated_CS"/>
</dbReference>
<reference evidence="19" key="1">
    <citation type="submission" date="2022-05" db="EMBL/GenBank/DDBJ databases">
        <title>Comparative genomics of Staphylococcus equorum isolates.</title>
        <authorList>
            <person name="Luelf R.H."/>
        </authorList>
    </citation>
    <scope>NUCLEOTIDE SEQUENCE</scope>
    <source>
        <strain evidence="19">TMW 2.2497</strain>
    </source>
</reference>
<dbReference type="PRINTS" id="PR00941">
    <property type="entry name" value="CDATPASE"/>
</dbReference>
<evidence type="ECO:0000313" key="20">
    <source>
        <dbReference type="Proteomes" id="UP001152422"/>
    </source>
</evidence>
<dbReference type="InterPro" id="IPR059000">
    <property type="entry name" value="ATPase_P-type_domA"/>
</dbReference>
<evidence type="ECO:0000256" key="7">
    <source>
        <dbReference type="ARBA" id="ARBA00022692"/>
    </source>
</evidence>
<evidence type="ECO:0000256" key="9">
    <source>
        <dbReference type="ARBA" id="ARBA00022741"/>
    </source>
</evidence>
<dbReference type="InterPro" id="IPR006121">
    <property type="entry name" value="HMA_dom"/>
</dbReference>
<dbReference type="SFLD" id="SFLDF00027">
    <property type="entry name" value="p-type_atpase"/>
    <property type="match status" value="1"/>
</dbReference>
<dbReference type="SFLD" id="SFLDG00002">
    <property type="entry name" value="C1.7:_P-type_atpase_like"/>
    <property type="match status" value="1"/>
</dbReference>
<dbReference type="InterPro" id="IPR023298">
    <property type="entry name" value="ATPase_P-typ_TM_dom_sf"/>
</dbReference>
<dbReference type="GO" id="GO:0016887">
    <property type="term" value="F:ATP hydrolysis activity"/>
    <property type="evidence" value="ECO:0007669"/>
    <property type="project" value="InterPro"/>
</dbReference>
<dbReference type="GO" id="GO:0005524">
    <property type="term" value="F:ATP binding"/>
    <property type="evidence" value="ECO:0007669"/>
    <property type="project" value="UniProtKB-UniRule"/>
</dbReference>
<accession>A0A9X4L532</accession>
<feature type="transmembrane region" description="Helical" evidence="17">
    <location>
        <begin position="451"/>
        <end position="473"/>
    </location>
</feature>
<protein>
    <recommendedName>
        <fullName evidence="15">Cd(2+)-exporting ATPase</fullName>
        <ecNumber evidence="15">7.2.2.21</ecNumber>
    </recommendedName>
</protein>
<dbReference type="GO" id="GO:0005886">
    <property type="term" value="C:plasma membrane"/>
    <property type="evidence" value="ECO:0007669"/>
    <property type="project" value="UniProtKB-SubCell"/>
</dbReference>
<dbReference type="SUPFAM" id="SSF81653">
    <property type="entry name" value="Calcium ATPase, transduction domain A"/>
    <property type="match status" value="1"/>
</dbReference>
<dbReference type="CDD" id="cd00371">
    <property type="entry name" value="HMA"/>
    <property type="match status" value="2"/>
</dbReference>
<keyword evidence="14 17" id="KW-0472">Membrane</keyword>
<dbReference type="InterPro" id="IPR051014">
    <property type="entry name" value="Cation_Transport_ATPase_IB"/>
</dbReference>
<name>A0A9X4L532_9STAP</name>
<keyword evidence="4 17" id="KW-1003">Cell membrane</keyword>
<evidence type="ECO:0000256" key="13">
    <source>
        <dbReference type="ARBA" id="ARBA00023065"/>
    </source>
</evidence>
<dbReference type="EC" id="7.2.2.21" evidence="15"/>
<dbReference type="InterPro" id="IPR008250">
    <property type="entry name" value="ATPase_P-typ_transduc_dom_A_sf"/>
</dbReference>
<evidence type="ECO:0000259" key="18">
    <source>
        <dbReference type="PROSITE" id="PS50846"/>
    </source>
</evidence>
<sequence>MSSNCCNSKTESNTCCTSNKVQENKCCSNESKGATTNNECCTNNKESVNSTHDISNNTPDNYSEEDDEVATSFSNYNFKVTGMDCSSCAVTIEKALSPLNNVTDPKVNFSTSKLTVGLKSRNNINQVTQTLEKLGYGVEEPSNNQSHTTFLVEGMDCGSCAKSIENHLNTLSYVNDAKVSFSTGKMQVDFEGNKTKNIEKEVSKIGYSAILQSNHKNTNTKWNLFRKPAISTLFLILGIVSSMVSLPILITNLMYIIAIIVSGMKPLKSAYYAIKSKSLDMNVLMSVAVIGAILIGEFFEGAIVVLLFTIGTLLQTISIDKTRNSIQSLMDITPATANIITEMGIISKNLEDILVGEIVFVKPGDRVPLDGNIIEGFSSLNQAPITGESIPVDKTINEEVYAGSINENGTLKIRVSKLVEDTTLSKIIHMVEEAQENKAPTQAFIDRFSEIYTPIVFVLALLVMVVPPIFSLGTWGEWFYKGLELLVIACPCALVISTPVAIVTAIGSAAKNGVLIKGGNHLETLGNLSALAFDKTGTLTEGKPQVSTIKSIESNEETLLNIAMSLESYSMHPISNAIVNYVSQFNSATYDVTEFENLIGQGIMGKIEETHIYAGNLKLIESINKNIESYKNEINSYEQEGYTIIILASSDMIYGLITVEDPLRLNINQTIKQLNNSNIKNTVMLTGDNKGTAHKIAQLSGIKEIYSELMPEDKLSAIKDLQSKGYRVGMIGDGINDAPALAQSEVGIAMGGIGSDTAMETADVVLMSDDINQLTRTISISNKAKNIIKQNIYFSIIIKLIAFILVFPGFLTLWLAVLSDTGAAILVILNSLRLLKQRKDKRLK</sequence>
<dbReference type="AlphaFoldDB" id="A0A9X4L532"/>
<evidence type="ECO:0000313" key="19">
    <source>
        <dbReference type="EMBL" id="MDG0846572.1"/>
    </source>
</evidence>
<dbReference type="InterPro" id="IPR018303">
    <property type="entry name" value="ATPase_P-typ_P_site"/>
</dbReference>
<dbReference type="InterPro" id="IPR023214">
    <property type="entry name" value="HAD_sf"/>
</dbReference>
<dbReference type="Pfam" id="PF00702">
    <property type="entry name" value="Hydrolase"/>
    <property type="match status" value="1"/>
</dbReference>
<dbReference type="PROSITE" id="PS01047">
    <property type="entry name" value="HMA_1"/>
    <property type="match status" value="2"/>
</dbReference>
<evidence type="ECO:0000256" key="10">
    <source>
        <dbReference type="ARBA" id="ARBA00022840"/>
    </source>
</evidence>
<keyword evidence="12 17" id="KW-1133">Transmembrane helix</keyword>
<dbReference type="PROSITE" id="PS50846">
    <property type="entry name" value="HMA_2"/>
    <property type="match status" value="2"/>
</dbReference>
<dbReference type="NCBIfam" id="TIGR01494">
    <property type="entry name" value="ATPase_P-type"/>
    <property type="match status" value="1"/>
</dbReference>
<feature type="transmembrane region" description="Helical" evidence="17">
    <location>
        <begin position="792"/>
        <end position="811"/>
    </location>
</feature>
<evidence type="ECO:0000256" key="14">
    <source>
        <dbReference type="ARBA" id="ARBA00023136"/>
    </source>
</evidence>
<dbReference type="SUPFAM" id="SSF81665">
    <property type="entry name" value="Calcium ATPase, transmembrane domain M"/>
    <property type="match status" value="1"/>
</dbReference>
<dbReference type="Gene3D" id="3.40.50.1000">
    <property type="entry name" value="HAD superfamily/HAD-like"/>
    <property type="match status" value="1"/>
</dbReference>
<dbReference type="FunFam" id="2.70.150.10:FF:000002">
    <property type="entry name" value="Copper-transporting ATPase 1, putative"/>
    <property type="match status" value="1"/>
</dbReference>
<evidence type="ECO:0000256" key="1">
    <source>
        <dbReference type="ARBA" id="ARBA00004651"/>
    </source>
</evidence>
<feature type="domain" description="HMA" evidence="18">
    <location>
        <begin position="146"/>
        <end position="210"/>
    </location>
</feature>
<evidence type="ECO:0000256" key="6">
    <source>
        <dbReference type="ARBA" id="ARBA00022553"/>
    </source>
</evidence>
<keyword evidence="20" id="KW-1185">Reference proteome</keyword>
<evidence type="ECO:0000256" key="8">
    <source>
        <dbReference type="ARBA" id="ARBA00022723"/>
    </source>
</evidence>
<dbReference type="InterPro" id="IPR036412">
    <property type="entry name" value="HAD-like_sf"/>
</dbReference>
<keyword evidence="13" id="KW-0406">Ion transport</keyword>
<dbReference type="Gene3D" id="2.70.150.10">
    <property type="entry name" value="Calcium-transporting ATPase, cytoplasmic transduction domain A"/>
    <property type="match status" value="1"/>
</dbReference>
<evidence type="ECO:0000256" key="17">
    <source>
        <dbReference type="RuleBase" id="RU362081"/>
    </source>
</evidence>
<dbReference type="SFLD" id="SFLDS00003">
    <property type="entry name" value="Haloacid_Dehalogenase"/>
    <property type="match status" value="1"/>
</dbReference>
<dbReference type="NCBIfam" id="TIGR01525">
    <property type="entry name" value="ATPase-IB_hvy"/>
    <property type="match status" value="1"/>
</dbReference>
<dbReference type="Gene3D" id="3.40.1110.10">
    <property type="entry name" value="Calcium-transporting ATPase, cytoplasmic domain N"/>
    <property type="match status" value="1"/>
</dbReference>
<keyword evidence="11" id="KW-1278">Translocase</keyword>
<dbReference type="NCBIfam" id="TIGR01511">
    <property type="entry name" value="ATPase-IB1_Cu"/>
    <property type="match status" value="1"/>
</dbReference>
<keyword evidence="3" id="KW-0813">Transport</keyword>
<dbReference type="SUPFAM" id="SSF55008">
    <property type="entry name" value="HMA, heavy metal-associated domain"/>
    <property type="match status" value="2"/>
</dbReference>
<dbReference type="GO" id="GO:0046872">
    <property type="term" value="F:metal ion binding"/>
    <property type="evidence" value="ECO:0007669"/>
    <property type="project" value="UniProtKB-KW"/>
</dbReference>
<gene>
    <name evidence="19" type="primary">cadA</name>
    <name evidence="19" type="ORF">M4L89_10105</name>
</gene>
<comment type="caution">
    <text evidence="19">The sequence shown here is derived from an EMBL/GenBank/DDBJ whole genome shotgun (WGS) entry which is preliminary data.</text>
</comment>
<evidence type="ECO:0000256" key="4">
    <source>
        <dbReference type="ARBA" id="ARBA00022475"/>
    </source>
</evidence>
<dbReference type="Pfam" id="PF00122">
    <property type="entry name" value="E1-E2_ATPase"/>
    <property type="match status" value="1"/>
</dbReference>
<dbReference type="GO" id="GO:0008551">
    <property type="term" value="F:P-type cadmium transporter activity"/>
    <property type="evidence" value="ECO:0007669"/>
    <property type="project" value="UniProtKB-EC"/>
</dbReference>
<comment type="subcellular location">
    <subcellularLocation>
        <location evidence="1">Cell membrane</location>
        <topology evidence="1">Multi-pass membrane protein</topology>
    </subcellularLocation>
</comment>
<dbReference type="Gene3D" id="3.30.70.100">
    <property type="match status" value="2"/>
</dbReference>
<dbReference type="PANTHER" id="PTHR48085:SF5">
    <property type="entry name" value="CADMIUM_ZINC-TRANSPORTING ATPASE HMA4-RELATED"/>
    <property type="match status" value="1"/>
</dbReference>
<dbReference type="EMBL" id="JAMBQA010000005">
    <property type="protein sequence ID" value="MDG0846572.1"/>
    <property type="molecule type" value="Genomic_DNA"/>
</dbReference>
<feature type="transmembrane region" description="Helical" evidence="17">
    <location>
        <begin position="281"/>
        <end position="314"/>
    </location>
</feature>
<dbReference type="SUPFAM" id="SSF56784">
    <property type="entry name" value="HAD-like"/>
    <property type="match status" value="1"/>
</dbReference>
<dbReference type="Proteomes" id="UP001152422">
    <property type="component" value="Unassembled WGS sequence"/>
</dbReference>
<evidence type="ECO:0000256" key="5">
    <source>
        <dbReference type="ARBA" id="ARBA00022539"/>
    </source>
</evidence>
<keyword evidence="6" id="KW-0597">Phosphoprotein</keyword>
<dbReference type="NCBIfam" id="TIGR01512">
    <property type="entry name" value="ATPase-IB2_Cd"/>
    <property type="match status" value="1"/>
</dbReference>
<feature type="transmembrane region" description="Helical" evidence="17">
    <location>
        <begin position="485"/>
        <end position="507"/>
    </location>
</feature>
<comment type="similarity">
    <text evidence="2 17">Belongs to the cation transport ATPase (P-type) (TC 3.A.3) family. Type IB subfamily.</text>
</comment>
<organism evidence="19 20">
    <name type="scientific">Staphylococcus equorum</name>
    <dbReference type="NCBI Taxonomy" id="246432"/>
    <lineage>
        <taxon>Bacteria</taxon>
        <taxon>Bacillati</taxon>
        <taxon>Bacillota</taxon>
        <taxon>Bacilli</taxon>
        <taxon>Bacillales</taxon>
        <taxon>Staphylococcaceae</taxon>
        <taxon>Staphylococcus</taxon>
    </lineage>
</organism>
<keyword evidence="10 17" id="KW-0067">ATP-binding</keyword>
<dbReference type="InterPro" id="IPR001757">
    <property type="entry name" value="P_typ_ATPase"/>
</dbReference>
<dbReference type="InterPro" id="IPR044492">
    <property type="entry name" value="P_typ_ATPase_HD_dom"/>
</dbReference>
<keyword evidence="7 17" id="KW-0812">Transmembrane</keyword>
<evidence type="ECO:0000256" key="3">
    <source>
        <dbReference type="ARBA" id="ARBA00022448"/>
    </source>
</evidence>
<evidence type="ECO:0000256" key="16">
    <source>
        <dbReference type="ARBA" id="ARBA00049338"/>
    </source>
</evidence>
<keyword evidence="5" id="KW-0104">Cadmium</keyword>
<proteinExistence type="inferred from homology"/>
<comment type="catalytic activity">
    <reaction evidence="16">
        <text>Cd(2+)(in) + ATP + H2O = Cd(2+)(out) + ADP + phosphate + H(+)</text>
        <dbReference type="Rhea" id="RHEA:12132"/>
        <dbReference type="ChEBI" id="CHEBI:15377"/>
        <dbReference type="ChEBI" id="CHEBI:15378"/>
        <dbReference type="ChEBI" id="CHEBI:30616"/>
        <dbReference type="ChEBI" id="CHEBI:43474"/>
        <dbReference type="ChEBI" id="CHEBI:48775"/>
        <dbReference type="ChEBI" id="CHEBI:456216"/>
        <dbReference type="EC" id="7.2.2.21"/>
    </reaction>
</comment>
<evidence type="ECO:0000256" key="15">
    <source>
        <dbReference type="ARBA" id="ARBA00039103"/>
    </source>
</evidence>
<dbReference type="RefSeq" id="WP_277583384.1">
    <property type="nucleotide sequence ID" value="NZ_JAMBPY010000005.1"/>
</dbReference>
<dbReference type="InterPro" id="IPR036163">
    <property type="entry name" value="HMA_dom_sf"/>
</dbReference>
<evidence type="ECO:0000256" key="2">
    <source>
        <dbReference type="ARBA" id="ARBA00006024"/>
    </source>
</evidence>
<evidence type="ECO:0000256" key="12">
    <source>
        <dbReference type="ARBA" id="ARBA00022989"/>
    </source>
</evidence>
<evidence type="ECO:0000256" key="11">
    <source>
        <dbReference type="ARBA" id="ARBA00022967"/>
    </source>
</evidence>
<keyword evidence="8 17" id="KW-0479">Metal-binding</keyword>
<dbReference type="PROSITE" id="PS00154">
    <property type="entry name" value="ATPASE_E1_E2"/>
    <property type="match status" value="1"/>
</dbReference>